<dbReference type="EMBL" id="FMYF01000005">
    <property type="protein sequence ID" value="SDB86961.1"/>
    <property type="molecule type" value="Genomic_DNA"/>
</dbReference>
<organism evidence="2 3">
    <name type="scientific">Raineyella antarctica</name>
    <dbReference type="NCBI Taxonomy" id="1577474"/>
    <lineage>
        <taxon>Bacteria</taxon>
        <taxon>Bacillati</taxon>
        <taxon>Actinomycetota</taxon>
        <taxon>Actinomycetes</taxon>
        <taxon>Propionibacteriales</taxon>
        <taxon>Propionibacteriaceae</taxon>
        <taxon>Raineyella</taxon>
    </lineage>
</organism>
<proteinExistence type="predicted"/>
<keyword evidence="1" id="KW-0472">Membrane</keyword>
<accession>A0A1G6GYD3</accession>
<dbReference type="STRING" id="1577474.GA0111570_105277"/>
<reference evidence="2 3" key="1">
    <citation type="submission" date="2016-06" db="EMBL/GenBank/DDBJ databases">
        <authorList>
            <person name="Olsen C.W."/>
            <person name="Carey S."/>
            <person name="Hinshaw L."/>
            <person name="Karasin A.I."/>
        </authorList>
    </citation>
    <scope>NUCLEOTIDE SEQUENCE [LARGE SCALE GENOMIC DNA]</scope>
    <source>
        <strain evidence="2 3">LZ-22</strain>
    </source>
</reference>
<keyword evidence="1" id="KW-1133">Transmembrane helix</keyword>
<gene>
    <name evidence="2" type="ORF">GA0111570_105277</name>
</gene>
<dbReference type="Proteomes" id="UP000199086">
    <property type="component" value="Unassembled WGS sequence"/>
</dbReference>
<evidence type="ECO:0000313" key="2">
    <source>
        <dbReference type="EMBL" id="SDB86961.1"/>
    </source>
</evidence>
<protein>
    <submittedName>
        <fullName evidence="2">Uncharacterized protein</fullName>
    </submittedName>
</protein>
<keyword evidence="3" id="KW-1185">Reference proteome</keyword>
<keyword evidence="1" id="KW-0812">Transmembrane</keyword>
<evidence type="ECO:0000313" key="3">
    <source>
        <dbReference type="Proteomes" id="UP000199086"/>
    </source>
</evidence>
<feature type="transmembrane region" description="Helical" evidence="1">
    <location>
        <begin position="84"/>
        <end position="102"/>
    </location>
</feature>
<name>A0A1G6GYD3_9ACTN</name>
<dbReference type="AlphaFoldDB" id="A0A1G6GYD3"/>
<sequence>MVVPTVVQTSAARSVSGVPGTPVPGVMLVLTEAQTVVPMEAREAPTEVPMAVREPPEPTVVPLMRALTRALTVVPMVVPMAVPVMRALMVGPMVVLMVAPMVRRADPTLRPLHPLR</sequence>
<evidence type="ECO:0000256" key="1">
    <source>
        <dbReference type="SAM" id="Phobius"/>
    </source>
</evidence>